<proteinExistence type="predicted"/>
<dbReference type="RefSeq" id="WP_005007586.1">
    <property type="nucleotide sequence ID" value="NZ_HG422173.1"/>
</dbReference>
<keyword evidence="1" id="KW-0349">Heme</keyword>
<evidence type="ECO:0000256" key="3">
    <source>
        <dbReference type="ARBA" id="ARBA00023004"/>
    </source>
</evidence>
<evidence type="ECO:0008006" key="7">
    <source>
        <dbReference type="Google" id="ProtNLM"/>
    </source>
</evidence>
<dbReference type="AlphaFoldDB" id="M1YYB2"/>
<dbReference type="InterPro" id="IPR010644">
    <property type="entry name" value="ChdC/CLD"/>
</dbReference>
<dbReference type="InParanoid" id="M1YYB2"/>
<keyword evidence="3" id="KW-0408">Iron</keyword>
<accession>M1YYB2</accession>
<evidence type="ECO:0000256" key="4">
    <source>
        <dbReference type="SAM" id="SignalP"/>
    </source>
</evidence>
<sequence>MSFRCHKMRVVFTLLIVLLAPSAAQAAQGQWGGFIYLFPESGAELTEEWKRDLTGLTGQAASPFANDFLPAQSGPENILYIKTSRYTRYGKPITPAPLGVIRVESMDREKIERFYQALREAAGHRLDLKIIYGVTSELRYTDAETLERLQQNAPQRGSGFEQPNAVVFPLSKTKEWWGMTQEKRESFFFQHPDLYGKEHLGHNAIGFRYIQKIFRKLYQSRFINDESDFVTYFEYADRDRGAFDALLEGLRDTALNPEWKFVEEGPIVYGTRVQGLGELLKN</sequence>
<dbReference type="Pfam" id="PF06778">
    <property type="entry name" value="Chlor_dismutase"/>
    <property type="match status" value="1"/>
</dbReference>
<evidence type="ECO:0000313" key="6">
    <source>
        <dbReference type="Proteomes" id="UP000011704"/>
    </source>
</evidence>
<keyword evidence="6" id="KW-1185">Reference proteome</keyword>
<evidence type="ECO:0000256" key="2">
    <source>
        <dbReference type="ARBA" id="ARBA00022723"/>
    </source>
</evidence>
<keyword evidence="4" id="KW-0732">Signal</keyword>
<dbReference type="Gene3D" id="3.30.70.3420">
    <property type="match status" value="1"/>
</dbReference>
<evidence type="ECO:0000313" key="5">
    <source>
        <dbReference type="EMBL" id="CCQ90244.1"/>
    </source>
</evidence>
<comment type="caution">
    <text evidence="5">The sequence shown here is derived from an EMBL/GenBank/DDBJ whole genome shotgun (WGS) entry which is preliminary data.</text>
</comment>
<dbReference type="GO" id="GO:0020037">
    <property type="term" value="F:heme binding"/>
    <property type="evidence" value="ECO:0007669"/>
    <property type="project" value="InterPro"/>
</dbReference>
<protein>
    <recommendedName>
        <fullName evidence="7">Chlorite dismutase</fullName>
    </recommendedName>
</protein>
<feature type="signal peptide" evidence="4">
    <location>
        <begin position="1"/>
        <end position="26"/>
    </location>
</feature>
<feature type="chain" id="PRO_5004019467" description="Chlorite dismutase" evidence="4">
    <location>
        <begin position="27"/>
        <end position="282"/>
    </location>
</feature>
<dbReference type="GO" id="GO:0016491">
    <property type="term" value="F:oxidoreductase activity"/>
    <property type="evidence" value="ECO:0007669"/>
    <property type="project" value="InterPro"/>
</dbReference>
<evidence type="ECO:0000256" key="1">
    <source>
        <dbReference type="ARBA" id="ARBA00022617"/>
    </source>
</evidence>
<dbReference type="InterPro" id="IPR011008">
    <property type="entry name" value="Dimeric_a/b-barrel"/>
</dbReference>
<dbReference type="HOGENOM" id="CLU_986353_0_0_0"/>
<organism evidence="5 6">
    <name type="scientific">Nitrospina gracilis (strain 3/211)</name>
    <dbReference type="NCBI Taxonomy" id="1266370"/>
    <lineage>
        <taxon>Bacteria</taxon>
        <taxon>Pseudomonadati</taxon>
        <taxon>Nitrospinota/Tectimicrobiota group</taxon>
        <taxon>Nitrospinota</taxon>
        <taxon>Nitrospinia</taxon>
        <taxon>Nitrospinales</taxon>
        <taxon>Nitrospinaceae</taxon>
        <taxon>Nitrospina</taxon>
    </lineage>
</organism>
<dbReference type="OrthoDB" id="9782564at2"/>
<dbReference type="GO" id="GO:0046872">
    <property type="term" value="F:metal ion binding"/>
    <property type="evidence" value="ECO:0007669"/>
    <property type="project" value="UniProtKB-KW"/>
</dbReference>
<dbReference type="Proteomes" id="UP000011704">
    <property type="component" value="Unassembled WGS sequence"/>
</dbReference>
<reference evidence="5 6" key="1">
    <citation type="journal article" date="2013" name="Front. Microbiol.">
        <title>The genome of Nitrospina gracilis illuminates the metabolism and evolution of the major marine nitrite oxidizer.</title>
        <authorList>
            <person name="Luecker S."/>
            <person name="Nowka B."/>
            <person name="Rattei T."/>
            <person name="Spieck E."/>
            <person name="and Daims H."/>
        </authorList>
    </citation>
    <scope>NUCLEOTIDE SEQUENCE [LARGE SCALE GENOMIC DNA]</scope>
    <source>
        <strain evidence="5 6">3/211</strain>
    </source>
</reference>
<name>M1YYB2_NITG3</name>
<keyword evidence="2" id="KW-0479">Metal-binding</keyword>
<dbReference type="SUPFAM" id="SSF54909">
    <property type="entry name" value="Dimeric alpha+beta barrel"/>
    <property type="match status" value="1"/>
</dbReference>
<dbReference type="EMBL" id="CAQJ01000030">
    <property type="protein sequence ID" value="CCQ90244.1"/>
    <property type="molecule type" value="Genomic_DNA"/>
</dbReference>
<gene>
    <name evidence="5" type="ORF">NITGR_270004</name>
</gene>